<dbReference type="GO" id="GO:0008270">
    <property type="term" value="F:zinc ion binding"/>
    <property type="evidence" value="ECO:0007669"/>
    <property type="project" value="UniProtKB-KW"/>
</dbReference>
<keyword evidence="11" id="KW-0862">Zinc</keyword>
<evidence type="ECO:0000256" key="12">
    <source>
        <dbReference type="PROSITE-ProRule" id="PRU00175"/>
    </source>
</evidence>
<comment type="cofactor">
    <cofactor evidence="2">
        <name>Zn(2+)</name>
        <dbReference type="ChEBI" id="CHEBI:29105"/>
    </cofactor>
</comment>
<dbReference type="EC" id="2.3.2.31" evidence="5"/>
<dbReference type="Proteomes" id="UP001237642">
    <property type="component" value="Unassembled WGS sequence"/>
</dbReference>
<dbReference type="AlphaFoldDB" id="A0AAD8GU73"/>
<dbReference type="Pfam" id="PF01485">
    <property type="entry name" value="IBR"/>
    <property type="match status" value="1"/>
</dbReference>
<dbReference type="PROSITE" id="PS00518">
    <property type="entry name" value="ZF_RING_1"/>
    <property type="match status" value="2"/>
</dbReference>
<dbReference type="InterPro" id="IPR048962">
    <property type="entry name" value="ARIH1-like_UBL"/>
</dbReference>
<feature type="domain" description="RING-type" evidence="14">
    <location>
        <begin position="81"/>
        <end position="352"/>
    </location>
</feature>
<organism evidence="15 16">
    <name type="scientific">Heracleum sosnowskyi</name>
    <dbReference type="NCBI Taxonomy" id="360622"/>
    <lineage>
        <taxon>Eukaryota</taxon>
        <taxon>Viridiplantae</taxon>
        <taxon>Streptophyta</taxon>
        <taxon>Embryophyta</taxon>
        <taxon>Tracheophyta</taxon>
        <taxon>Spermatophyta</taxon>
        <taxon>Magnoliopsida</taxon>
        <taxon>eudicotyledons</taxon>
        <taxon>Gunneridae</taxon>
        <taxon>Pentapetalae</taxon>
        <taxon>asterids</taxon>
        <taxon>campanulids</taxon>
        <taxon>Apiales</taxon>
        <taxon>Apiaceae</taxon>
        <taxon>Apioideae</taxon>
        <taxon>apioid superclade</taxon>
        <taxon>Tordylieae</taxon>
        <taxon>Tordyliinae</taxon>
        <taxon>Heracleum</taxon>
    </lineage>
</organism>
<dbReference type="InterPro" id="IPR031127">
    <property type="entry name" value="E3_UB_ligase_RBR"/>
</dbReference>
<dbReference type="GO" id="GO:0061630">
    <property type="term" value="F:ubiquitin protein ligase activity"/>
    <property type="evidence" value="ECO:0007669"/>
    <property type="project" value="UniProtKB-EC"/>
</dbReference>
<evidence type="ECO:0000256" key="2">
    <source>
        <dbReference type="ARBA" id="ARBA00001947"/>
    </source>
</evidence>
<dbReference type="InterPro" id="IPR045840">
    <property type="entry name" value="Ariadne"/>
</dbReference>
<evidence type="ECO:0000256" key="6">
    <source>
        <dbReference type="ARBA" id="ARBA00022679"/>
    </source>
</evidence>
<evidence type="ECO:0000256" key="8">
    <source>
        <dbReference type="ARBA" id="ARBA00022737"/>
    </source>
</evidence>
<evidence type="ECO:0000256" key="10">
    <source>
        <dbReference type="ARBA" id="ARBA00022786"/>
    </source>
</evidence>
<evidence type="ECO:0000256" key="3">
    <source>
        <dbReference type="ARBA" id="ARBA00003976"/>
    </source>
</evidence>
<comment type="catalytic activity">
    <reaction evidence="1">
        <text>[E2 ubiquitin-conjugating enzyme]-S-ubiquitinyl-L-cysteine + [acceptor protein]-L-lysine = [E2 ubiquitin-conjugating enzyme]-L-cysteine + [acceptor protein]-N(6)-ubiquitinyl-L-lysine.</text>
        <dbReference type="EC" id="2.3.2.31"/>
    </reaction>
</comment>
<dbReference type="Gene3D" id="1.20.120.1750">
    <property type="match status" value="1"/>
</dbReference>
<accession>A0AAD8GU73</accession>
<dbReference type="Gene3D" id="3.30.40.10">
    <property type="entry name" value="Zinc/RING finger domain, C3HC4 (zinc finger)"/>
    <property type="match status" value="1"/>
</dbReference>
<dbReference type="EMBL" id="JAUIZM010000011">
    <property type="protein sequence ID" value="KAK1354220.1"/>
    <property type="molecule type" value="Genomic_DNA"/>
</dbReference>
<reference evidence="15" key="1">
    <citation type="submission" date="2023-02" db="EMBL/GenBank/DDBJ databases">
        <title>Genome of toxic invasive species Heracleum sosnowskyi carries increased number of genes despite the absence of recent whole-genome duplications.</title>
        <authorList>
            <person name="Schelkunov M."/>
            <person name="Shtratnikova V."/>
            <person name="Makarenko M."/>
            <person name="Klepikova A."/>
            <person name="Omelchenko D."/>
            <person name="Novikova G."/>
            <person name="Obukhova E."/>
            <person name="Bogdanov V."/>
            <person name="Penin A."/>
            <person name="Logacheva M."/>
        </authorList>
    </citation>
    <scope>NUCLEOTIDE SEQUENCE</scope>
    <source>
        <strain evidence="15">Hsosn_3</strain>
        <tissue evidence="15">Leaf</tissue>
    </source>
</reference>
<dbReference type="InterPro" id="IPR002867">
    <property type="entry name" value="IBR_dom"/>
</dbReference>
<evidence type="ECO:0000256" key="11">
    <source>
        <dbReference type="ARBA" id="ARBA00022833"/>
    </source>
</evidence>
<dbReference type="InterPro" id="IPR001841">
    <property type="entry name" value="Znf_RING"/>
</dbReference>
<dbReference type="GO" id="GO:0016567">
    <property type="term" value="P:protein ubiquitination"/>
    <property type="evidence" value="ECO:0007669"/>
    <property type="project" value="InterPro"/>
</dbReference>
<reference evidence="15" key="2">
    <citation type="submission" date="2023-05" db="EMBL/GenBank/DDBJ databases">
        <authorList>
            <person name="Schelkunov M.I."/>
        </authorList>
    </citation>
    <scope>NUCLEOTIDE SEQUENCE</scope>
    <source>
        <strain evidence="15">Hsosn_3</strain>
        <tissue evidence="15">Leaf</tissue>
    </source>
</reference>
<dbReference type="SMART" id="SM00647">
    <property type="entry name" value="IBR"/>
    <property type="match status" value="2"/>
</dbReference>
<evidence type="ECO:0000259" key="13">
    <source>
        <dbReference type="PROSITE" id="PS50089"/>
    </source>
</evidence>
<dbReference type="Pfam" id="PF22191">
    <property type="entry name" value="IBR_1"/>
    <property type="match status" value="1"/>
</dbReference>
<proteinExistence type="inferred from homology"/>
<evidence type="ECO:0000256" key="4">
    <source>
        <dbReference type="ARBA" id="ARBA00005884"/>
    </source>
</evidence>
<comment type="function">
    <text evidence="3">Might act as an E3 ubiquitin-protein ligase, or as part of E3 complex, which accepts ubiquitin from specific E2 ubiquitin-conjugating enzymes and then transfers it to substrates.</text>
</comment>
<evidence type="ECO:0000313" key="16">
    <source>
        <dbReference type="Proteomes" id="UP001237642"/>
    </source>
</evidence>
<keyword evidence="9 12" id="KW-0863">Zinc-finger</keyword>
<dbReference type="InterPro" id="IPR044066">
    <property type="entry name" value="TRIAD_supradom"/>
</dbReference>
<sequence>MKGSYRVLNKDDIHKNLEDHVTRLSSVLSVPRPAAAILLHNYTWQVDKLLRAWFDDEDGVREYVGLSKNNRPTKGFPRSGEVLVCGICFRTYNFDIRFESTVGFCGHRFCTSCLGAYVSRAIDDGPACLFLRCPDRYCGAVIGQDMVDLVVSDEGKMKYKEFSIRSYVENNKEIKWENNRGIKWCPALGCEYVVECDLKSESYDVSERFDVTCDCSFSFCWNCLEESHHPVKCETVANWVLENSYDGRNHQDFDLRGSRLYFWENFHSFTLKFLQFWKVGWGSLWSGLSSAPSSESGNTILAVSKLCPGCREQKIENDKVTMHMTCQCKHEFCWICLGPYKDHDYAACNSYRENVEGEVDVEERVTKSAKRSYRRYFHYYERWVANHKSRENALAYLNVIKTEKLEQLRELVEEHGLKARKFGFLAEAWEQIVECRRVLKWSYVYGYFMPEEASSKTKLFEYLQGEAEVALERLHDCAKNTLEKYLNLDGLAHEFDATRTELVNRTRATRIFFANFVNGVSNGLEEAESDS</sequence>
<dbReference type="Pfam" id="PF21235">
    <property type="entry name" value="UBA_ARI1"/>
    <property type="match status" value="1"/>
</dbReference>
<name>A0AAD8GU73_9APIA</name>
<dbReference type="InterPro" id="IPR017907">
    <property type="entry name" value="Znf_RING_CS"/>
</dbReference>
<gene>
    <name evidence="15" type="ORF">POM88_047476</name>
</gene>
<dbReference type="CDD" id="cd20346">
    <property type="entry name" value="BRcat_RBR_ANKIB1"/>
    <property type="match status" value="1"/>
</dbReference>
<dbReference type="SUPFAM" id="SSF57850">
    <property type="entry name" value="RING/U-box"/>
    <property type="match status" value="3"/>
</dbReference>
<keyword evidence="6" id="KW-0808">Transferase</keyword>
<keyword evidence="7" id="KW-0479">Metal-binding</keyword>
<comment type="similarity">
    <text evidence="4">Belongs to the RBR family. Ariadne subfamily.</text>
</comment>
<evidence type="ECO:0000313" key="15">
    <source>
        <dbReference type="EMBL" id="KAK1354220.1"/>
    </source>
</evidence>
<evidence type="ECO:0000256" key="9">
    <source>
        <dbReference type="ARBA" id="ARBA00022771"/>
    </source>
</evidence>
<keyword evidence="16" id="KW-1185">Reference proteome</keyword>
<protein>
    <recommendedName>
        <fullName evidence="5">RBR-type E3 ubiquitin transferase</fullName>
        <ecNumber evidence="5">2.3.2.31</ecNumber>
    </recommendedName>
</protein>
<evidence type="ECO:0000259" key="14">
    <source>
        <dbReference type="PROSITE" id="PS51873"/>
    </source>
</evidence>
<dbReference type="InterPro" id="IPR013083">
    <property type="entry name" value="Znf_RING/FYVE/PHD"/>
</dbReference>
<dbReference type="PROSITE" id="PS51873">
    <property type="entry name" value="TRIAD"/>
    <property type="match status" value="1"/>
</dbReference>
<keyword evidence="10" id="KW-0833">Ubl conjugation pathway</keyword>
<dbReference type="Pfam" id="PF19422">
    <property type="entry name" value="Ariadne"/>
    <property type="match status" value="1"/>
</dbReference>
<evidence type="ECO:0000256" key="1">
    <source>
        <dbReference type="ARBA" id="ARBA00001798"/>
    </source>
</evidence>
<feature type="domain" description="RING-type" evidence="13">
    <location>
        <begin position="85"/>
        <end position="132"/>
    </location>
</feature>
<keyword evidence="8" id="KW-0677">Repeat</keyword>
<evidence type="ECO:0000256" key="5">
    <source>
        <dbReference type="ARBA" id="ARBA00012251"/>
    </source>
</evidence>
<dbReference type="PANTHER" id="PTHR11685">
    <property type="entry name" value="RBR FAMILY RING FINGER AND IBR DOMAIN-CONTAINING"/>
    <property type="match status" value="1"/>
</dbReference>
<dbReference type="PROSITE" id="PS50089">
    <property type="entry name" value="ZF_RING_2"/>
    <property type="match status" value="1"/>
</dbReference>
<comment type="caution">
    <text evidence="15">The sequence shown here is derived from an EMBL/GenBank/DDBJ whole genome shotgun (WGS) entry which is preliminary data.</text>
</comment>
<evidence type="ECO:0000256" key="7">
    <source>
        <dbReference type="ARBA" id="ARBA00022723"/>
    </source>
</evidence>